<evidence type="ECO:0000313" key="5">
    <source>
        <dbReference type="EMBL" id="KAG2194721.1"/>
    </source>
</evidence>
<dbReference type="InterPro" id="IPR001214">
    <property type="entry name" value="SET_dom"/>
</dbReference>
<accession>A0A8H7UQE7</accession>
<dbReference type="OrthoDB" id="5984008at2759"/>
<organism evidence="5 6">
    <name type="scientific">Mucor saturninus</name>
    <dbReference type="NCBI Taxonomy" id="64648"/>
    <lineage>
        <taxon>Eukaryota</taxon>
        <taxon>Fungi</taxon>
        <taxon>Fungi incertae sedis</taxon>
        <taxon>Mucoromycota</taxon>
        <taxon>Mucoromycotina</taxon>
        <taxon>Mucoromycetes</taxon>
        <taxon>Mucorales</taxon>
        <taxon>Mucorineae</taxon>
        <taxon>Mucoraceae</taxon>
        <taxon>Mucor</taxon>
    </lineage>
</organism>
<dbReference type="InterPro" id="IPR046341">
    <property type="entry name" value="SET_dom_sf"/>
</dbReference>
<sequence length="158" mass="17550">MQTSPSHPGLFKVVRQGDPESFTSKLVAERDFAKDAVIVDLTGLTPGPKRYSSVQISATDHVELNSDLLYLNHSCDPSTYLNIAQRAIVALKDIKQGDELDFFYPSTEWDMAQAFDCWCGSAKCIGKVNGASHLSSDVLKQFTISEHITQLLKERDQI</sequence>
<evidence type="ECO:0000256" key="3">
    <source>
        <dbReference type="ARBA" id="ARBA00022691"/>
    </source>
</evidence>
<evidence type="ECO:0000256" key="1">
    <source>
        <dbReference type="ARBA" id="ARBA00022603"/>
    </source>
</evidence>
<proteinExistence type="predicted"/>
<dbReference type="Pfam" id="PF00856">
    <property type="entry name" value="SET"/>
    <property type="match status" value="1"/>
</dbReference>
<evidence type="ECO:0000313" key="6">
    <source>
        <dbReference type="Proteomes" id="UP000603453"/>
    </source>
</evidence>
<reference evidence="5" key="1">
    <citation type="submission" date="2020-12" db="EMBL/GenBank/DDBJ databases">
        <title>Metabolic potential, ecology and presence of endohyphal bacteria is reflected in genomic diversity of Mucoromycotina.</title>
        <authorList>
            <person name="Muszewska A."/>
            <person name="Okrasinska A."/>
            <person name="Steczkiewicz K."/>
            <person name="Drgas O."/>
            <person name="Orlowska M."/>
            <person name="Perlinska-Lenart U."/>
            <person name="Aleksandrzak-Piekarczyk T."/>
            <person name="Szatraj K."/>
            <person name="Zielenkiewicz U."/>
            <person name="Pilsyk S."/>
            <person name="Malc E."/>
            <person name="Mieczkowski P."/>
            <person name="Kruszewska J.S."/>
            <person name="Biernat P."/>
            <person name="Pawlowska J."/>
        </authorList>
    </citation>
    <scope>NUCLEOTIDE SEQUENCE</scope>
    <source>
        <strain evidence="5">WA0000017839</strain>
    </source>
</reference>
<dbReference type="PANTHER" id="PTHR12350:SF19">
    <property type="entry name" value="SET DOMAIN-CONTAINING PROTEIN"/>
    <property type="match status" value="1"/>
</dbReference>
<dbReference type="InterPro" id="IPR053201">
    <property type="entry name" value="Flavunoidine_N-MTase"/>
</dbReference>
<name>A0A8H7UQE7_9FUNG</name>
<keyword evidence="1" id="KW-0489">Methyltransferase</keyword>
<keyword evidence="3" id="KW-0949">S-adenosyl-L-methionine</keyword>
<gene>
    <name evidence="5" type="ORF">INT47_012092</name>
</gene>
<dbReference type="Proteomes" id="UP000603453">
    <property type="component" value="Unassembled WGS sequence"/>
</dbReference>
<keyword evidence="2" id="KW-0808">Transferase</keyword>
<dbReference type="GO" id="GO:0008168">
    <property type="term" value="F:methyltransferase activity"/>
    <property type="evidence" value="ECO:0007669"/>
    <property type="project" value="UniProtKB-KW"/>
</dbReference>
<evidence type="ECO:0000256" key="2">
    <source>
        <dbReference type="ARBA" id="ARBA00022679"/>
    </source>
</evidence>
<keyword evidence="6" id="KW-1185">Reference proteome</keyword>
<dbReference type="AlphaFoldDB" id="A0A8H7UQE7"/>
<protein>
    <recommendedName>
        <fullName evidence="4">Post-SET domain-containing protein</fullName>
    </recommendedName>
</protein>
<dbReference type="Gene3D" id="2.170.270.10">
    <property type="entry name" value="SET domain"/>
    <property type="match status" value="1"/>
</dbReference>
<feature type="domain" description="Post-SET" evidence="4">
    <location>
        <begin position="113"/>
        <end position="129"/>
    </location>
</feature>
<dbReference type="InterPro" id="IPR003616">
    <property type="entry name" value="Post-SET_dom"/>
</dbReference>
<comment type="caution">
    <text evidence="5">The sequence shown here is derived from an EMBL/GenBank/DDBJ whole genome shotgun (WGS) entry which is preliminary data.</text>
</comment>
<evidence type="ECO:0000259" key="4">
    <source>
        <dbReference type="PROSITE" id="PS50868"/>
    </source>
</evidence>
<dbReference type="SUPFAM" id="SSF82199">
    <property type="entry name" value="SET domain"/>
    <property type="match status" value="1"/>
</dbReference>
<dbReference type="GO" id="GO:0032259">
    <property type="term" value="P:methylation"/>
    <property type="evidence" value="ECO:0007669"/>
    <property type="project" value="UniProtKB-KW"/>
</dbReference>
<dbReference type="PROSITE" id="PS50868">
    <property type="entry name" value="POST_SET"/>
    <property type="match status" value="1"/>
</dbReference>
<dbReference type="EMBL" id="JAEPRD010000189">
    <property type="protein sequence ID" value="KAG2194721.1"/>
    <property type="molecule type" value="Genomic_DNA"/>
</dbReference>
<dbReference type="PANTHER" id="PTHR12350">
    <property type="entry name" value="HISTONE-LYSINE N-METHYLTRANSFERASE-RELATED"/>
    <property type="match status" value="1"/>
</dbReference>